<dbReference type="AlphaFoldDB" id="A0A0A9DBD4"/>
<name>A0A0A9DBD4_ARUDO</name>
<feature type="signal peptide" evidence="1">
    <location>
        <begin position="1"/>
        <end position="26"/>
    </location>
</feature>
<reference evidence="2" key="2">
    <citation type="journal article" date="2015" name="Data Brief">
        <title>Shoot transcriptome of the giant reed, Arundo donax.</title>
        <authorList>
            <person name="Barrero R.A."/>
            <person name="Guerrero F.D."/>
            <person name="Moolhuijzen P."/>
            <person name="Goolsby J.A."/>
            <person name="Tidwell J."/>
            <person name="Bellgard S.E."/>
            <person name="Bellgard M.I."/>
        </authorList>
    </citation>
    <scope>NUCLEOTIDE SEQUENCE</scope>
    <source>
        <tissue evidence="2">Shoot tissue taken approximately 20 cm above the soil surface</tissue>
    </source>
</reference>
<organism evidence="2">
    <name type="scientific">Arundo donax</name>
    <name type="common">Giant reed</name>
    <name type="synonym">Donax arundinaceus</name>
    <dbReference type="NCBI Taxonomy" id="35708"/>
    <lineage>
        <taxon>Eukaryota</taxon>
        <taxon>Viridiplantae</taxon>
        <taxon>Streptophyta</taxon>
        <taxon>Embryophyta</taxon>
        <taxon>Tracheophyta</taxon>
        <taxon>Spermatophyta</taxon>
        <taxon>Magnoliopsida</taxon>
        <taxon>Liliopsida</taxon>
        <taxon>Poales</taxon>
        <taxon>Poaceae</taxon>
        <taxon>PACMAD clade</taxon>
        <taxon>Arundinoideae</taxon>
        <taxon>Arundineae</taxon>
        <taxon>Arundo</taxon>
    </lineage>
</organism>
<sequence>MLLCWWQPFLSMMLLILHQLDLPVLSSTSPQKLLADCYQMA</sequence>
<feature type="chain" id="PRO_5002063782" evidence="1">
    <location>
        <begin position="27"/>
        <end position="41"/>
    </location>
</feature>
<evidence type="ECO:0000256" key="1">
    <source>
        <dbReference type="SAM" id="SignalP"/>
    </source>
</evidence>
<dbReference type="EMBL" id="GBRH01211986">
    <property type="protein sequence ID" value="JAD85909.1"/>
    <property type="molecule type" value="Transcribed_RNA"/>
</dbReference>
<protein>
    <submittedName>
        <fullName evidence="2">Uncharacterized protein</fullName>
    </submittedName>
</protein>
<reference evidence="2" key="1">
    <citation type="submission" date="2014-09" db="EMBL/GenBank/DDBJ databases">
        <authorList>
            <person name="Magalhaes I.L.F."/>
            <person name="Oliveira U."/>
            <person name="Santos F.R."/>
            <person name="Vidigal T.H.D.A."/>
            <person name="Brescovit A.D."/>
            <person name="Santos A.J."/>
        </authorList>
    </citation>
    <scope>NUCLEOTIDE SEQUENCE</scope>
    <source>
        <tissue evidence="2">Shoot tissue taken approximately 20 cm above the soil surface</tissue>
    </source>
</reference>
<keyword evidence="1" id="KW-0732">Signal</keyword>
<evidence type="ECO:0000313" key="2">
    <source>
        <dbReference type="EMBL" id="JAD85909.1"/>
    </source>
</evidence>
<proteinExistence type="predicted"/>
<accession>A0A0A9DBD4</accession>